<dbReference type="Gene3D" id="3.40.50.150">
    <property type="entry name" value="Vaccinia Virus protein VP39"/>
    <property type="match status" value="1"/>
</dbReference>
<protein>
    <submittedName>
        <fullName evidence="2">Class I SAM-dependent methyltransferase</fullName>
    </submittedName>
</protein>
<dbReference type="EMBL" id="CP098808">
    <property type="protein sequence ID" value="USJ25551.1"/>
    <property type="molecule type" value="Genomic_DNA"/>
</dbReference>
<dbReference type="GO" id="GO:0008168">
    <property type="term" value="F:methyltransferase activity"/>
    <property type="evidence" value="ECO:0007669"/>
    <property type="project" value="UniProtKB-KW"/>
</dbReference>
<keyword evidence="2" id="KW-0808">Transferase</keyword>
<gene>
    <name evidence="2" type="ORF">NE863_24005</name>
</gene>
<dbReference type="RefSeq" id="WP_252160623.1">
    <property type="nucleotide sequence ID" value="NZ_CP098808.1"/>
</dbReference>
<sequence length="277" mass="31214">MTLVSKRLHHPSATKKGRVEMEHQTFKYRDYDVPVHLANMTGGGPENFGEIALHHQSLIHHWIDIRPSDRVFEVGCGIGRDAIPLAETLTTGVYQGIDLIRPSIDWLNENVASKYANFSFHHLDIEDDLHHPTGKMRVEDVRLPAGARSVDKIFLFSVFTHMYRNEIGHYLKEFNRILAPGGKVFATCFFVDDAILAKARETNLTQWDLRFEHEIEPGCYINNPESPRGATAFTKGAIEAANASSGLKIVNSLNGTWSGYHEHCDDGQDVIILQKPQ</sequence>
<reference evidence="2" key="1">
    <citation type="submission" date="2022-06" db="EMBL/GenBank/DDBJ databases">
        <title>Physiological and biochemical characterization and genomic elucidation of a strain of the genus Ensifer adhaerens M8 that combines arsenic oxidation and chromium reduction.</title>
        <authorList>
            <person name="Li X."/>
            <person name="Yu c."/>
        </authorList>
    </citation>
    <scope>NUCLEOTIDE SEQUENCE</scope>
    <source>
        <strain evidence="2">M8</strain>
        <plasmid evidence="2">pA</plasmid>
    </source>
</reference>
<dbReference type="Proteomes" id="UP001055460">
    <property type="component" value="Plasmid pA"/>
</dbReference>
<proteinExistence type="predicted"/>
<keyword evidence="2" id="KW-0489">Methyltransferase</keyword>
<accession>A0A9Q8YC56</accession>
<dbReference type="AlphaFoldDB" id="A0A9Q8YC56"/>
<keyword evidence="2" id="KW-0614">Plasmid</keyword>
<name>A0A9Q8YC56_ENSAD</name>
<evidence type="ECO:0000313" key="3">
    <source>
        <dbReference type="Proteomes" id="UP001055460"/>
    </source>
</evidence>
<evidence type="ECO:0000313" key="2">
    <source>
        <dbReference type="EMBL" id="USJ25551.1"/>
    </source>
</evidence>
<geneLocation type="plasmid" evidence="2 3">
    <name>pA</name>
</geneLocation>
<dbReference type="InterPro" id="IPR029063">
    <property type="entry name" value="SAM-dependent_MTases_sf"/>
</dbReference>
<dbReference type="InterPro" id="IPR041698">
    <property type="entry name" value="Methyltransf_25"/>
</dbReference>
<organism evidence="2 3">
    <name type="scientific">Ensifer adhaerens</name>
    <name type="common">Sinorhizobium morelense</name>
    <dbReference type="NCBI Taxonomy" id="106592"/>
    <lineage>
        <taxon>Bacteria</taxon>
        <taxon>Pseudomonadati</taxon>
        <taxon>Pseudomonadota</taxon>
        <taxon>Alphaproteobacteria</taxon>
        <taxon>Hyphomicrobiales</taxon>
        <taxon>Rhizobiaceae</taxon>
        <taxon>Sinorhizobium/Ensifer group</taxon>
        <taxon>Ensifer</taxon>
    </lineage>
</organism>
<dbReference type="GO" id="GO:0032259">
    <property type="term" value="P:methylation"/>
    <property type="evidence" value="ECO:0007669"/>
    <property type="project" value="UniProtKB-KW"/>
</dbReference>
<evidence type="ECO:0000259" key="1">
    <source>
        <dbReference type="Pfam" id="PF13649"/>
    </source>
</evidence>
<dbReference type="SUPFAM" id="SSF53335">
    <property type="entry name" value="S-adenosyl-L-methionine-dependent methyltransferases"/>
    <property type="match status" value="1"/>
</dbReference>
<dbReference type="Pfam" id="PF13649">
    <property type="entry name" value="Methyltransf_25"/>
    <property type="match status" value="1"/>
</dbReference>
<feature type="domain" description="Methyltransferase" evidence="1">
    <location>
        <begin position="71"/>
        <end position="182"/>
    </location>
</feature>
<dbReference type="CDD" id="cd02440">
    <property type="entry name" value="AdoMet_MTases"/>
    <property type="match status" value="1"/>
</dbReference>